<dbReference type="InterPro" id="IPR036282">
    <property type="entry name" value="Glutathione-S-Trfase_C_sf"/>
</dbReference>
<dbReference type="Pfam" id="PF00043">
    <property type="entry name" value="GST_C"/>
    <property type="match status" value="1"/>
</dbReference>
<organism evidence="4 5">
    <name type="scientific">Massilia eburnea</name>
    <dbReference type="NCBI Taxonomy" id="1776165"/>
    <lineage>
        <taxon>Bacteria</taxon>
        <taxon>Pseudomonadati</taxon>
        <taxon>Pseudomonadota</taxon>
        <taxon>Betaproteobacteria</taxon>
        <taxon>Burkholderiales</taxon>
        <taxon>Oxalobacteraceae</taxon>
        <taxon>Telluria group</taxon>
        <taxon>Massilia</taxon>
    </lineage>
</organism>
<dbReference type="CDD" id="cd03207">
    <property type="entry name" value="GST_C_8"/>
    <property type="match status" value="1"/>
</dbReference>
<feature type="domain" description="GST C-terminal" evidence="3">
    <location>
        <begin position="89"/>
        <end position="216"/>
    </location>
</feature>
<evidence type="ECO:0000313" key="4">
    <source>
        <dbReference type="EMBL" id="MTW10431.1"/>
    </source>
</evidence>
<proteinExistence type="inferred from homology"/>
<dbReference type="SFLD" id="SFLDG00358">
    <property type="entry name" value="Main_(cytGST)"/>
    <property type="match status" value="1"/>
</dbReference>
<protein>
    <submittedName>
        <fullName evidence="4">Glutathione S-transferase family protein</fullName>
    </submittedName>
</protein>
<keyword evidence="4" id="KW-0808">Transferase</keyword>
<accession>A0A6L6QE53</accession>
<evidence type="ECO:0000259" key="3">
    <source>
        <dbReference type="PROSITE" id="PS50405"/>
    </source>
</evidence>
<dbReference type="SUPFAM" id="SSF52833">
    <property type="entry name" value="Thioredoxin-like"/>
    <property type="match status" value="1"/>
</dbReference>
<comment type="caution">
    <text evidence="4">The sequence shown here is derived from an EMBL/GenBank/DDBJ whole genome shotgun (WGS) entry which is preliminary data.</text>
</comment>
<evidence type="ECO:0000259" key="2">
    <source>
        <dbReference type="PROSITE" id="PS50404"/>
    </source>
</evidence>
<feature type="domain" description="GST N-terminal" evidence="2">
    <location>
        <begin position="22"/>
        <end position="86"/>
    </location>
</feature>
<gene>
    <name evidence="4" type="ORF">GM658_07425</name>
</gene>
<dbReference type="Proteomes" id="UP000472320">
    <property type="component" value="Unassembled WGS sequence"/>
</dbReference>
<dbReference type="InterPro" id="IPR036249">
    <property type="entry name" value="Thioredoxin-like_sf"/>
</dbReference>
<dbReference type="EMBL" id="WNKX01000004">
    <property type="protein sequence ID" value="MTW10431.1"/>
    <property type="molecule type" value="Genomic_DNA"/>
</dbReference>
<dbReference type="InterPro" id="IPR004045">
    <property type="entry name" value="Glutathione_S-Trfase_N"/>
</dbReference>
<dbReference type="PROSITE" id="PS50405">
    <property type="entry name" value="GST_CTER"/>
    <property type="match status" value="1"/>
</dbReference>
<dbReference type="InterPro" id="IPR010987">
    <property type="entry name" value="Glutathione-S-Trfase_C-like"/>
</dbReference>
<dbReference type="PANTHER" id="PTHR44051:SF8">
    <property type="entry name" value="GLUTATHIONE S-TRANSFERASE GSTA"/>
    <property type="match status" value="1"/>
</dbReference>
<dbReference type="AlphaFoldDB" id="A0A6L6QE53"/>
<dbReference type="GO" id="GO:0016740">
    <property type="term" value="F:transferase activity"/>
    <property type="evidence" value="ECO:0007669"/>
    <property type="project" value="UniProtKB-KW"/>
</dbReference>
<reference evidence="4 5" key="1">
    <citation type="submission" date="2019-11" db="EMBL/GenBank/DDBJ databases">
        <title>Type strains purchased from KCTC, JCM and DSMZ.</title>
        <authorList>
            <person name="Lu H."/>
        </authorList>
    </citation>
    <scope>NUCLEOTIDE SEQUENCE [LARGE SCALE GENOMIC DNA]</scope>
    <source>
        <strain evidence="4 5">JCM 31587</strain>
    </source>
</reference>
<keyword evidence="5" id="KW-1185">Reference proteome</keyword>
<evidence type="ECO:0000256" key="1">
    <source>
        <dbReference type="RuleBase" id="RU003494"/>
    </source>
</evidence>
<dbReference type="Pfam" id="PF02798">
    <property type="entry name" value="GST_N"/>
    <property type="match status" value="1"/>
</dbReference>
<dbReference type="Gene3D" id="3.40.30.10">
    <property type="entry name" value="Glutaredoxin"/>
    <property type="match status" value="1"/>
</dbReference>
<dbReference type="InterPro" id="IPR040079">
    <property type="entry name" value="Glutathione_S-Trfase"/>
</dbReference>
<dbReference type="SUPFAM" id="SSF47616">
    <property type="entry name" value="GST C-terminal domain-like"/>
    <property type="match status" value="1"/>
</dbReference>
<dbReference type="CDD" id="cd03046">
    <property type="entry name" value="GST_N_GTT1_like"/>
    <property type="match status" value="1"/>
</dbReference>
<name>A0A6L6QE53_9BURK</name>
<dbReference type="RefSeq" id="WP_155453363.1">
    <property type="nucleotide sequence ID" value="NZ_WNKX01000004.1"/>
</dbReference>
<dbReference type="Gene3D" id="1.20.1050.10">
    <property type="match status" value="1"/>
</dbReference>
<dbReference type="SFLD" id="SFLDS00019">
    <property type="entry name" value="Glutathione_Transferase_(cytos"/>
    <property type="match status" value="1"/>
</dbReference>
<comment type="similarity">
    <text evidence="1">Belongs to the GST superfamily.</text>
</comment>
<dbReference type="InterPro" id="IPR004046">
    <property type="entry name" value="GST_C"/>
</dbReference>
<dbReference type="PANTHER" id="PTHR44051">
    <property type="entry name" value="GLUTATHIONE S-TRANSFERASE-RELATED"/>
    <property type="match status" value="1"/>
</dbReference>
<evidence type="ECO:0000313" key="5">
    <source>
        <dbReference type="Proteomes" id="UP000472320"/>
    </source>
</evidence>
<dbReference type="PROSITE" id="PS50404">
    <property type="entry name" value="GST_NTER"/>
    <property type="match status" value="1"/>
</dbReference>
<dbReference type="OrthoDB" id="9797500at2"/>
<sequence length="216" mass="24074">MYTLVTLRAVPDFAVGYVRDLRVRWAFEEAGQPYAVRTVGPEERNSHAYRQQQPFGQVPVLLDGEQAIFESGAILRHLGDKLPGLRLPDTAAAQCAEMWLYAALNSVEPYVAGLAELTVFHAGEAWTEQRRPMLEDMVKLRLGSLDAWLSGREFLAGQFSVADIIMCTVLRLLDDTGLREQFPAVEAYQRRCLARPAYQKALAAQVALYTQSQAAA</sequence>